<dbReference type="Proteomes" id="UP000576209">
    <property type="component" value="Unassembled WGS sequence"/>
</dbReference>
<evidence type="ECO:0000313" key="3">
    <source>
        <dbReference type="Proteomes" id="UP000576209"/>
    </source>
</evidence>
<evidence type="ECO:0000256" key="1">
    <source>
        <dbReference type="SAM" id="MobiDB-lite"/>
    </source>
</evidence>
<gene>
    <name evidence="2" type="ORF">GGR28_001417</name>
</gene>
<keyword evidence="3" id="KW-1185">Reference proteome</keyword>
<dbReference type="EMBL" id="JACIFF010000003">
    <property type="protein sequence ID" value="MBB4078800.1"/>
    <property type="molecule type" value="Genomic_DNA"/>
</dbReference>
<dbReference type="RefSeq" id="WP_183495043.1">
    <property type="nucleotide sequence ID" value="NZ_JACIFF010000003.1"/>
</dbReference>
<feature type="region of interest" description="Disordered" evidence="1">
    <location>
        <begin position="55"/>
        <end position="112"/>
    </location>
</feature>
<comment type="caution">
    <text evidence="2">The sequence shown here is derived from an EMBL/GenBank/DDBJ whole genome shotgun (WGS) entry which is preliminary data.</text>
</comment>
<feature type="compositionally biased region" description="Pro residues" evidence="1">
    <location>
        <begin position="68"/>
        <end position="109"/>
    </location>
</feature>
<sequence>MSQSKADRILSRITALHHSLQLDKDESGPSALERDLMLGYLRELYDLYLNAGEAQQQVRKQLEKTDPKPPPPPPPPAPAPKPEPAPEPVKVAPPPPPVPEAPVPPPPAPAYAEHTAKIDPEYSRPAPNPPQPAPQPNLSPDVEALFKEVETNGFSSRRMQPKVNDLTRALSINNRVLFSNTLFRNNEELNLALKELNLKGSFGNARAQLIDLAQHHHWTDEERQETAREFIDLVRRRYV</sequence>
<feature type="compositionally biased region" description="Pro residues" evidence="1">
    <location>
        <begin position="126"/>
        <end position="137"/>
    </location>
</feature>
<name>A0A840E0Z6_9BACT</name>
<accession>A0A840E0Z6</accession>
<protein>
    <submittedName>
        <fullName evidence="2">Type IV secretory pathway VirB10-like protein</fullName>
    </submittedName>
</protein>
<feature type="region of interest" description="Disordered" evidence="1">
    <location>
        <begin position="120"/>
        <end position="139"/>
    </location>
</feature>
<dbReference type="AlphaFoldDB" id="A0A840E0Z6"/>
<reference evidence="2 3" key="1">
    <citation type="submission" date="2020-08" db="EMBL/GenBank/DDBJ databases">
        <title>Genomic Encyclopedia of Type Strains, Phase IV (KMG-IV): sequencing the most valuable type-strain genomes for metagenomic binning, comparative biology and taxonomic classification.</title>
        <authorList>
            <person name="Goeker M."/>
        </authorList>
    </citation>
    <scope>NUCLEOTIDE SEQUENCE [LARGE SCALE GENOMIC DNA]</scope>
    <source>
        <strain evidence="2 3">DSM 105137</strain>
    </source>
</reference>
<evidence type="ECO:0000313" key="2">
    <source>
        <dbReference type="EMBL" id="MBB4078800.1"/>
    </source>
</evidence>
<proteinExistence type="predicted"/>
<organism evidence="2 3">
    <name type="scientific">Neolewinella aquimaris</name>
    <dbReference type="NCBI Taxonomy" id="1835722"/>
    <lineage>
        <taxon>Bacteria</taxon>
        <taxon>Pseudomonadati</taxon>
        <taxon>Bacteroidota</taxon>
        <taxon>Saprospiria</taxon>
        <taxon>Saprospirales</taxon>
        <taxon>Lewinellaceae</taxon>
        <taxon>Neolewinella</taxon>
    </lineage>
</organism>